<organism evidence="11">
    <name type="scientific">Hirondellea gigas</name>
    <dbReference type="NCBI Taxonomy" id="1518452"/>
    <lineage>
        <taxon>Eukaryota</taxon>
        <taxon>Metazoa</taxon>
        <taxon>Ecdysozoa</taxon>
        <taxon>Arthropoda</taxon>
        <taxon>Crustacea</taxon>
        <taxon>Multicrustacea</taxon>
        <taxon>Malacostraca</taxon>
        <taxon>Eumalacostraca</taxon>
        <taxon>Peracarida</taxon>
        <taxon>Amphipoda</taxon>
        <taxon>Amphilochidea</taxon>
        <taxon>Lysianassida</taxon>
        <taxon>Lysianassidira</taxon>
        <taxon>Lysianassoidea</taxon>
        <taxon>Lysianassidae</taxon>
        <taxon>Hirondellea</taxon>
    </lineage>
</organism>
<evidence type="ECO:0000256" key="8">
    <source>
        <dbReference type="SAM" id="MobiDB-lite"/>
    </source>
</evidence>
<dbReference type="SUPFAM" id="SSF48371">
    <property type="entry name" value="ARM repeat"/>
    <property type="match status" value="1"/>
</dbReference>
<dbReference type="EMBL" id="IACF01000152">
    <property type="protein sequence ID" value="LAB65958.1"/>
    <property type="molecule type" value="mRNA"/>
</dbReference>
<evidence type="ECO:0000256" key="6">
    <source>
        <dbReference type="ARBA" id="ARBA00081214"/>
    </source>
</evidence>
<dbReference type="FunFam" id="1.25.10.10:FF:000111">
    <property type="entry name" value="Protein zer-1 homolog"/>
    <property type="match status" value="1"/>
</dbReference>
<dbReference type="SUPFAM" id="SSF52047">
    <property type="entry name" value="RNI-like"/>
    <property type="match status" value="1"/>
</dbReference>
<dbReference type="AlphaFoldDB" id="A0A2P2HVY8"/>
<dbReference type="PANTHER" id="PTHR12904:SF23">
    <property type="entry name" value="PROTEIN ZER-1 HOMOLOG"/>
    <property type="match status" value="1"/>
</dbReference>
<dbReference type="InterPro" id="IPR055142">
    <property type="entry name" value="ZER1-like_C"/>
</dbReference>
<feature type="region of interest" description="Disordered" evidence="8">
    <location>
        <begin position="40"/>
        <end position="64"/>
    </location>
</feature>
<evidence type="ECO:0000259" key="9">
    <source>
        <dbReference type="Pfam" id="PF22964"/>
    </source>
</evidence>
<keyword evidence="4" id="KW-0833">Ubl conjugation pathway</keyword>
<evidence type="ECO:0000256" key="4">
    <source>
        <dbReference type="ARBA" id="ARBA00022786"/>
    </source>
</evidence>
<evidence type="ECO:0000256" key="3">
    <source>
        <dbReference type="ARBA" id="ARBA00022737"/>
    </source>
</evidence>
<evidence type="ECO:0000313" key="11">
    <source>
        <dbReference type="EMBL" id="LAB65958.1"/>
    </source>
</evidence>
<evidence type="ECO:0000256" key="2">
    <source>
        <dbReference type="ARBA" id="ARBA00022614"/>
    </source>
</evidence>
<dbReference type="Pfam" id="PF25013">
    <property type="entry name" value="LRR_Zer-1"/>
    <property type="match status" value="1"/>
</dbReference>
<dbReference type="PROSITE" id="PS50176">
    <property type="entry name" value="ARM_REPEAT"/>
    <property type="match status" value="1"/>
</dbReference>
<dbReference type="InterPro" id="IPR032675">
    <property type="entry name" value="LRR_dom_sf"/>
</dbReference>
<dbReference type="Pfam" id="PF22964">
    <property type="entry name" value="ZER1-like_2nd"/>
    <property type="match status" value="1"/>
</dbReference>
<reference evidence="12" key="1">
    <citation type="submission" date="2017-11" db="EMBL/GenBank/DDBJ databases">
        <title>The sensing device of the deep-sea amphipod.</title>
        <authorList>
            <person name="Kobayashi H."/>
            <person name="Nagahama T."/>
            <person name="Arai W."/>
            <person name="Sasagawa Y."/>
            <person name="Umeda M."/>
            <person name="Hayashi T."/>
            <person name="Nikaido I."/>
            <person name="Watanabe H."/>
            <person name="Oguri K."/>
            <person name="Kitazato H."/>
            <person name="Fujioka K."/>
            <person name="Kido Y."/>
            <person name="Takami H."/>
        </authorList>
    </citation>
    <scope>NUCLEOTIDE SEQUENCE</scope>
    <source>
        <tissue evidence="12">Whole body</tissue>
    </source>
</reference>
<dbReference type="InterPro" id="IPR056845">
    <property type="entry name" value="LRR_Zer-1"/>
</dbReference>
<dbReference type="InterPro" id="IPR000225">
    <property type="entry name" value="Armadillo"/>
</dbReference>
<feature type="domain" description="Zer-1-like leucine-rich repeats region" evidence="10">
    <location>
        <begin position="248"/>
        <end position="382"/>
    </location>
</feature>
<comment type="similarity">
    <text evidence="1">Belongs to the zyg-11 family.</text>
</comment>
<accession>A0A2P2HVY8</accession>
<dbReference type="EMBL" id="IACT01000493">
    <property type="protein sequence ID" value="LAC19904.1"/>
    <property type="molecule type" value="mRNA"/>
</dbReference>
<dbReference type="InterPro" id="IPR051341">
    <property type="entry name" value="Zyg-11_UBL_adapter"/>
</dbReference>
<name>A0A2P2HVY8_9CRUS</name>
<dbReference type="Gene3D" id="1.25.10.10">
    <property type="entry name" value="Leucine-rich Repeat Variant"/>
    <property type="match status" value="1"/>
</dbReference>
<reference evidence="11" key="2">
    <citation type="journal article" date="2018" name="Biosci. Biotechnol. Biochem.">
        <title>Polysaccharide hydrolase of the hadal zone amphipods Hirondellea gigas.</title>
        <authorList>
            <person name="Kobayashi H."/>
            <person name="Nagahama T."/>
            <person name="Arai W."/>
            <person name="Sasagawa Y."/>
            <person name="Umeda M."/>
            <person name="Hayashi T."/>
            <person name="Nikaido I."/>
            <person name="Watanabe H."/>
            <person name="Oguri K."/>
            <person name="Kitazato H."/>
            <person name="Fujioka K."/>
            <person name="Kido Y."/>
            <person name="Takami H."/>
        </authorList>
    </citation>
    <scope>NUCLEOTIDE SEQUENCE</scope>
    <source>
        <tissue evidence="11">Whole body</tissue>
    </source>
</reference>
<sequence length="833" mass="93521">MTGAQGHPGWVDNHPTSLKFLAASQVCCNPSGVAKLRPTIREETDSNTTAIQEKSRNVDNTEEDMPDADIVIPEKVSRDDSSSGAHTIKADPSISFSAAQLNSENGSYDIHEGICLSQNIADFLLATLCRNHPLKANQQFLTIFNNLERCKITTANLRGTKAADISLSSLMKHNLKSIDIRDCENISSKAWEHICNWGTYLTSLAVDKNVMLNVERGLLELNMRNLLSLTMHHVTMPNNYFSTLFNKSNFKNLSYLDLSGCGFLEDISFLANYNLSNLTLYNCNFNSGWIKSICKIKTLRKLDISRCKTKLVTYTDPELKLCELIQSLPNLCYLDISGTNLTGELTPTKVNDEETGSDGITDIAPLACRVFRPLDVLGLCHTSTDACKWNNIPAIKVMGDASEEQILNTVELQMVYREQVTSALNELFHQFRYDRVNNVEKALRLIFSAMSRYHYDESIQISGSASLFYIMRAEAEARHPVHPAARQQMITLMINAMERFPKDNILMRNGCLTISQLKVPQQVLFEYERLVKLLLNLIRRRGNYQPALSDQQHNMCDFVCRISIYLLNSLACQVEGPHKLLVGDLGAVETMLGLIREKLGNGTHDDILELAWSVMWNVTDETPANCRRFLDGDGMEYFSNCLTAFSEHEDLLRNMMGLLGNVAEVDTLRPRLMTTPLISTFTSLLKSESGGIEVSYNAAGVLSHIASDGPDAWSIEAPTRASVLSALTDAISQWNITVRRNINYRSFEPILRLVSIQHTPQCQHWAAWGLANLTRVYPDKYCSLVVDEGGLEILEGVLSQKPDISYIAMLVQRVIDHCKHYQRDGNLLAMYTK</sequence>
<dbReference type="InterPro" id="IPR016024">
    <property type="entry name" value="ARM-type_fold"/>
</dbReference>
<evidence type="ECO:0000259" key="10">
    <source>
        <dbReference type="Pfam" id="PF25013"/>
    </source>
</evidence>
<protein>
    <recommendedName>
        <fullName evidence="5">Protein zer-1 homolog</fullName>
    </recommendedName>
    <alternativeName>
        <fullName evidence="6">Zyg-11 homolog B-like protein</fullName>
    </alternativeName>
</protein>
<keyword evidence="2" id="KW-0433">Leucine-rich repeat</keyword>
<evidence type="ECO:0000256" key="1">
    <source>
        <dbReference type="ARBA" id="ARBA00009420"/>
    </source>
</evidence>
<dbReference type="Gene3D" id="3.80.10.10">
    <property type="entry name" value="Ribonuclease Inhibitor"/>
    <property type="match status" value="1"/>
</dbReference>
<evidence type="ECO:0000313" key="12">
    <source>
        <dbReference type="EMBL" id="LAC19904.1"/>
    </source>
</evidence>
<dbReference type="InterPro" id="IPR011989">
    <property type="entry name" value="ARM-like"/>
</dbReference>
<keyword evidence="3" id="KW-0677">Repeat</keyword>
<proteinExistence type="evidence at transcript level"/>
<dbReference type="GO" id="GO:0031462">
    <property type="term" value="C:Cul2-RING ubiquitin ligase complex"/>
    <property type="evidence" value="ECO:0007669"/>
    <property type="project" value="TreeGrafter"/>
</dbReference>
<dbReference type="PANTHER" id="PTHR12904">
    <property type="match status" value="1"/>
</dbReference>
<feature type="domain" description="Protein zer-1 homolog-like C-terminal" evidence="9">
    <location>
        <begin position="449"/>
        <end position="820"/>
    </location>
</feature>
<evidence type="ECO:0000256" key="7">
    <source>
        <dbReference type="PROSITE-ProRule" id="PRU00259"/>
    </source>
</evidence>
<evidence type="ECO:0000256" key="5">
    <source>
        <dbReference type="ARBA" id="ARBA00067612"/>
    </source>
</evidence>
<feature type="repeat" description="ARM" evidence="7">
    <location>
        <begin position="676"/>
        <end position="708"/>
    </location>
</feature>